<sequence>MQFYELARCGPLHGVISPDFVPAGGMLLSGNDLLMKSRGLRSEDLEPKQLARLHGLRGVLSHLQRLSDDGLCMPRDFVPFEGIETPLDVFVGYLLFDARIANPDRHGENWGIVTITPAEDEFLAPAFDHGAAMGRSLLDGERAERLRTKDRGRDVDAFCAKARSAFYPMELGERVKAKGTFEVCAVAAEYAPLAMKAWVNKLRAIEPHQIDATIARVPDEVMSHIAKTFTAKVLKINRARLLSVPTGELK</sequence>
<dbReference type="Proteomes" id="UP000706525">
    <property type="component" value="Unassembled WGS sequence"/>
</dbReference>
<organism evidence="1 2">
    <name type="scientific">Cupriavidus pampae</name>
    <dbReference type="NCBI Taxonomy" id="659251"/>
    <lineage>
        <taxon>Bacteria</taxon>
        <taxon>Pseudomonadati</taxon>
        <taxon>Pseudomonadota</taxon>
        <taxon>Betaproteobacteria</taxon>
        <taxon>Burkholderiales</taxon>
        <taxon>Burkholderiaceae</taxon>
        <taxon>Cupriavidus</taxon>
    </lineage>
</organism>
<comment type="caution">
    <text evidence="1">The sequence shown here is derived from an EMBL/GenBank/DDBJ whole genome shotgun (WGS) entry which is preliminary data.</text>
</comment>
<gene>
    <name evidence="1" type="ORF">LMG32289_03944</name>
</gene>
<dbReference type="EMBL" id="CAJZAG010000007">
    <property type="protein sequence ID" value="CAG9177910.1"/>
    <property type="molecule type" value="Genomic_DNA"/>
</dbReference>
<evidence type="ECO:0000313" key="1">
    <source>
        <dbReference type="EMBL" id="CAG9177910.1"/>
    </source>
</evidence>
<reference evidence="1 2" key="1">
    <citation type="submission" date="2021-08" db="EMBL/GenBank/DDBJ databases">
        <authorList>
            <person name="Peeters C."/>
        </authorList>
    </citation>
    <scope>NUCLEOTIDE SEQUENCE [LARGE SCALE GENOMIC DNA]</scope>
    <source>
        <strain evidence="1 2">LMG 32289</strain>
    </source>
</reference>
<evidence type="ECO:0008006" key="3">
    <source>
        <dbReference type="Google" id="ProtNLM"/>
    </source>
</evidence>
<proteinExistence type="predicted"/>
<evidence type="ECO:0000313" key="2">
    <source>
        <dbReference type="Proteomes" id="UP000706525"/>
    </source>
</evidence>
<protein>
    <recommendedName>
        <fullName evidence="3">HipA-like C-terminal domain-containing protein</fullName>
    </recommendedName>
</protein>
<dbReference type="Gene3D" id="1.10.1070.20">
    <property type="match status" value="1"/>
</dbReference>
<dbReference type="RefSeq" id="WP_223991309.1">
    <property type="nucleotide sequence ID" value="NZ_CAJZAG010000007.1"/>
</dbReference>
<accession>A0ABN7Z0Y5</accession>
<keyword evidence="2" id="KW-1185">Reference proteome</keyword>
<name>A0ABN7Z0Y5_9BURK</name>